<dbReference type="InterPro" id="IPR036864">
    <property type="entry name" value="Zn2-C6_fun-type_DNA-bd_sf"/>
</dbReference>
<dbReference type="PROSITE" id="PS50048">
    <property type="entry name" value="ZN2_CY6_FUNGAL_2"/>
    <property type="match status" value="1"/>
</dbReference>
<dbReference type="SUPFAM" id="SSF57701">
    <property type="entry name" value="Zn2/Cys6 DNA-binding domain"/>
    <property type="match status" value="1"/>
</dbReference>
<accession>A0A6A5XLB0</accession>
<dbReference type="GO" id="GO:0006351">
    <property type="term" value="P:DNA-templated transcription"/>
    <property type="evidence" value="ECO:0007669"/>
    <property type="project" value="InterPro"/>
</dbReference>
<name>A0A6A5XLB0_9PLEO</name>
<evidence type="ECO:0000259" key="6">
    <source>
        <dbReference type="PROSITE" id="PS50048"/>
    </source>
</evidence>
<organism evidence="7 8">
    <name type="scientific">Aaosphaeria arxii CBS 175.79</name>
    <dbReference type="NCBI Taxonomy" id="1450172"/>
    <lineage>
        <taxon>Eukaryota</taxon>
        <taxon>Fungi</taxon>
        <taxon>Dikarya</taxon>
        <taxon>Ascomycota</taxon>
        <taxon>Pezizomycotina</taxon>
        <taxon>Dothideomycetes</taxon>
        <taxon>Pleosporomycetidae</taxon>
        <taxon>Pleosporales</taxon>
        <taxon>Pleosporales incertae sedis</taxon>
        <taxon>Aaosphaeria</taxon>
    </lineage>
</organism>
<dbReference type="CDD" id="cd00067">
    <property type="entry name" value="GAL4"/>
    <property type="match status" value="1"/>
</dbReference>
<dbReference type="PANTHER" id="PTHR47338:SF10">
    <property type="entry name" value="TRANSCRIPTION FACTOR DOMAIN-CONTAINING PROTEIN-RELATED"/>
    <property type="match status" value="1"/>
</dbReference>
<gene>
    <name evidence="7" type="ORF">BU24DRAFT_424533</name>
</gene>
<evidence type="ECO:0000256" key="3">
    <source>
        <dbReference type="ARBA" id="ARBA00023015"/>
    </source>
</evidence>
<evidence type="ECO:0000256" key="5">
    <source>
        <dbReference type="ARBA" id="ARBA00023242"/>
    </source>
</evidence>
<keyword evidence="3" id="KW-0805">Transcription regulation</keyword>
<feature type="domain" description="Zn(2)-C6 fungal-type" evidence="6">
    <location>
        <begin position="16"/>
        <end position="46"/>
    </location>
</feature>
<dbReference type="RefSeq" id="XP_033381869.1">
    <property type="nucleotide sequence ID" value="XM_033528530.1"/>
</dbReference>
<dbReference type="EMBL" id="ML978071">
    <property type="protein sequence ID" value="KAF2013530.1"/>
    <property type="molecule type" value="Genomic_DNA"/>
</dbReference>
<dbReference type="PROSITE" id="PS00463">
    <property type="entry name" value="ZN2_CY6_FUNGAL_1"/>
    <property type="match status" value="1"/>
</dbReference>
<dbReference type="Pfam" id="PF00172">
    <property type="entry name" value="Zn_clus"/>
    <property type="match status" value="1"/>
</dbReference>
<evidence type="ECO:0000256" key="4">
    <source>
        <dbReference type="ARBA" id="ARBA00023163"/>
    </source>
</evidence>
<keyword evidence="5" id="KW-0539">Nucleus</keyword>
<dbReference type="GO" id="GO:0005634">
    <property type="term" value="C:nucleus"/>
    <property type="evidence" value="ECO:0007669"/>
    <property type="project" value="UniProtKB-SubCell"/>
</dbReference>
<keyword evidence="8" id="KW-1185">Reference proteome</keyword>
<dbReference type="PANTHER" id="PTHR47338">
    <property type="entry name" value="ZN(II)2CYS6 TRANSCRIPTION FACTOR (EUROFUNG)-RELATED"/>
    <property type="match status" value="1"/>
</dbReference>
<dbReference type="InterPro" id="IPR050815">
    <property type="entry name" value="TF_fung"/>
</dbReference>
<dbReference type="Proteomes" id="UP000799778">
    <property type="component" value="Unassembled WGS sequence"/>
</dbReference>
<evidence type="ECO:0000256" key="1">
    <source>
        <dbReference type="ARBA" id="ARBA00004123"/>
    </source>
</evidence>
<dbReference type="Gene3D" id="4.10.240.10">
    <property type="entry name" value="Zn(2)-C6 fungal-type DNA-binding domain"/>
    <property type="match status" value="1"/>
</dbReference>
<dbReference type="OrthoDB" id="2943660at2759"/>
<dbReference type="SMART" id="SM00066">
    <property type="entry name" value="GAL4"/>
    <property type="match status" value="1"/>
</dbReference>
<dbReference type="Pfam" id="PF04082">
    <property type="entry name" value="Fungal_trans"/>
    <property type="match status" value="1"/>
</dbReference>
<sequence length="593" mass="66851">MQTLTAPASVAKRKQACSSCRHRKKRCDGIRPSCSLCRKWGIQCEYGAPPPNRPEEPSMYSFPGPLFPAAPNFPMGLEGISDMSALPPLETNDEIAIDPALLNEQPFGCPTPPVSDLVPPPVDIGFNPEEDLLPHTRLPPDKILLELVQLFIENAYHYYPCFHKQTLLEEVQSRKLQTECPLVLFAICTIAARYHYDFNIRARQAEWYDLAKQLYEESTRYPDYPVRLLQAAICVMSHANNSGDFSTAWLILGKAWRQICALGFNRLDSTDDTVYGLPQKRPHSDLGKEELRRTLWLLFVVDRNFTWPVGWPHAMDERHIMVNIPIAEQLFQSLTAGSTLDPTMTVPFSRRLNTLILSRPKPAEPINVFHHLVIAHVLLGRITETMHSVHATPNSQEFAEECEELDSYLGKLWLSVPRAATSLLDVQTEDQSQSIWLSLTLNLMAIILHFRSARGADEEVATDQFARALLAAKNIVKTIKDASKISMDLVVSPHLGSTLYLAACVYIIQWRMTGDESLKDDIDLLDVVFDRYNETFVFTGHKFKIALEHDVQRSVEDIEKLKAAGLRGLLADCSKWGYVQDVVASKGISVNIT</sequence>
<dbReference type="AlphaFoldDB" id="A0A6A5XLB0"/>
<evidence type="ECO:0000313" key="8">
    <source>
        <dbReference type="Proteomes" id="UP000799778"/>
    </source>
</evidence>
<protein>
    <recommendedName>
        <fullName evidence="6">Zn(2)-C6 fungal-type domain-containing protein</fullName>
    </recommendedName>
</protein>
<proteinExistence type="predicted"/>
<dbReference type="GeneID" id="54285927"/>
<dbReference type="CDD" id="cd12148">
    <property type="entry name" value="fungal_TF_MHR"/>
    <property type="match status" value="1"/>
</dbReference>
<dbReference type="GO" id="GO:0008270">
    <property type="term" value="F:zinc ion binding"/>
    <property type="evidence" value="ECO:0007669"/>
    <property type="project" value="InterPro"/>
</dbReference>
<evidence type="ECO:0000256" key="2">
    <source>
        <dbReference type="ARBA" id="ARBA00022723"/>
    </source>
</evidence>
<reference evidence="7" key="1">
    <citation type="journal article" date="2020" name="Stud. Mycol.">
        <title>101 Dothideomycetes genomes: a test case for predicting lifestyles and emergence of pathogens.</title>
        <authorList>
            <person name="Haridas S."/>
            <person name="Albert R."/>
            <person name="Binder M."/>
            <person name="Bloem J."/>
            <person name="Labutti K."/>
            <person name="Salamov A."/>
            <person name="Andreopoulos B."/>
            <person name="Baker S."/>
            <person name="Barry K."/>
            <person name="Bills G."/>
            <person name="Bluhm B."/>
            <person name="Cannon C."/>
            <person name="Castanera R."/>
            <person name="Culley D."/>
            <person name="Daum C."/>
            <person name="Ezra D."/>
            <person name="Gonzalez J."/>
            <person name="Henrissat B."/>
            <person name="Kuo A."/>
            <person name="Liang C."/>
            <person name="Lipzen A."/>
            <person name="Lutzoni F."/>
            <person name="Magnuson J."/>
            <person name="Mondo S."/>
            <person name="Nolan M."/>
            <person name="Ohm R."/>
            <person name="Pangilinan J."/>
            <person name="Park H.-J."/>
            <person name="Ramirez L."/>
            <person name="Alfaro M."/>
            <person name="Sun H."/>
            <person name="Tritt A."/>
            <person name="Yoshinaga Y."/>
            <person name="Zwiers L.-H."/>
            <person name="Turgeon B."/>
            <person name="Goodwin S."/>
            <person name="Spatafora J."/>
            <person name="Crous P."/>
            <person name="Grigoriev I."/>
        </authorList>
    </citation>
    <scope>NUCLEOTIDE SEQUENCE</scope>
    <source>
        <strain evidence="7">CBS 175.79</strain>
    </source>
</reference>
<comment type="subcellular location">
    <subcellularLocation>
        <location evidence="1">Nucleus</location>
    </subcellularLocation>
</comment>
<evidence type="ECO:0000313" key="7">
    <source>
        <dbReference type="EMBL" id="KAF2013530.1"/>
    </source>
</evidence>
<dbReference type="GO" id="GO:0003677">
    <property type="term" value="F:DNA binding"/>
    <property type="evidence" value="ECO:0007669"/>
    <property type="project" value="InterPro"/>
</dbReference>
<dbReference type="SMART" id="SM00906">
    <property type="entry name" value="Fungal_trans"/>
    <property type="match status" value="1"/>
</dbReference>
<dbReference type="InterPro" id="IPR007219">
    <property type="entry name" value="XnlR_reg_dom"/>
</dbReference>
<keyword evidence="2" id="KW-0479">Metal-binding</keyword>
<keyword evidence="4" id="KW-0804">Transcription</keyword>
<dbReference type="InterPro" id="IPR001138">
    <property type="entry name" value="Zn2Cys6_DnaBD"/>
</dbReference>
<dbReference type="GO" id="GO:0000981">
    <property type="term" value="F:DNA-binding transcription factor activity, RNA polymerase II-specific"/>
    <property type="evidence" value="ECO:0007669"/>
    <property type="project" value="InterPro"/>
</dbReference>